<sequence>MLPEHHDEIDTNTLLLTLDQVHQTIQVMSNVVDKLRNYLTPSTETPPTASCLQLELEFLGPIEQRQNLLPEPPLLGAKRITKNESVIH</sequence>
<name>A0A3N2D520_9GAMM</name>
<proteinExistence type="predicted"/>
<organism evidence="1 2">
    <name type="scientific">Sinobacterium caligoides</name>
    <dbReference type="NCBI Taxonomy" id="933926"/>
    <lineage>
        <taxon>Bacteria</taxon>
        <taxon>Pseudomonadati</taxon>
        <taxon>Pseudomonadota</taxon>
        <taxon>Gammaproteobacteria</taxon>
        <taxon>Cellvibrionales</taxon>
        <taxon>Spongiibacteraceae</taxon>
        <taxon>Sinobacterium</taxon>
    </lineage>
</organism>
<dbReference type="OrthoDB" id="5741731at2"/>
<accession>A0A3N2D520</accession>
<keyword evidence="2" id="KW-1185">Reference proteome</keyword>
<dbReference type="EMBL" id="RKHR01000010">
    <property type="protein sequence ID" value="ROR94877.1"/>
    <property type="molecule type" value="Genomic_DNA"/>
</dbReference>
<gene>
    <name evidence="1" type="ORF">EDC56_3863</name>
</gene>
<dbReference type="AlphaFoldDB" id="A0A3N2D520"/>
<dbReference type="RefSeq" id="WP_123714173.1">
    <property type="nucleotide sequence ID" value="NZ_RKHR01000010.1"/>
</dbReference>
<evidence type="ECO:0000313" key="1">
    <source>
        <dbReference type="EMBL" id="ROR94877.1"/>
    </source>
</evidence>
<reference evidence="1 2" key="1">
    <citation type="submission" date="2018-11" db="EMBL/GenBank/DDBJ databases">
        <title>Genomic Encyclopedia of Type Strains, Phase IV (KMG-IV): sequencing the most valuable type-strain genomes for metagenomic binning, comparative biology and taxonomic classification.</title>
        <authorList>
            <person name="Goeker M."/>
        </authorList>
    </citation>
    <scope>NUCLEOTIDE SEQUENCE [LARGE SCALE GENOMIC DNA]</scope>
    <source>
        <strain evidence="1 2">DSM 100316</strain>
    </source>
</reference>
<evidence type="ECO:0000313" key="2">
    <source>
        <dbReference type="Proteomes" id="UP000275394"/>
    </source>
</evidence>
<protein>
    <submittedName>
        <fullName evidence="1">Uncharacterized protein</fullName>
    </submittedName>
</protein>
<comment type="caution">
    <text evidence="1">The sequence shown here is derived from an EMBL/GenBank/DDBJ whole genome shotgun (WGS) entry which is preliminary data.</text>
</comment>
<dbReference type="Proteomes" id="UP000275394">
    <property type="component" value="Unassembled WGS sequence"/>
</dbReference>